<proteinExistence type="predicted"/>
<protein>
    <submittedName>
        <fullName evidence="2">Uncharacterized protein</fullName>
    </submittedName>
</protein>
<evidence type="ECO:0000256" key="1">
    <source>
        <dbReference type="SAM" id="MobiDB-lite"/>
    </source>
</evidence>
<feature type="region of interest" description="Disordered" evidence="1">
    <location>
        <begin position="15"/>
        <end position="47"/>
    </location>
</feature>
<keyword evidence="3" id="KW-1185">Reference proteome</keyword>
<feature type="compositionally biased region" description="Basic and acidic residues" evidence="1">
    <location>
        <begin position="22"/>
        <end position="47"/>
    </location>
</feature>
<dbReference type="EMBL" id="PISD01000084">
    <property type="protein sequence ID" value="PKG25982.1"/>
    <property type="molecule type" value="Genomic_DNA"/>
</dbReference>
<name>A0A2N0Z8Z8_9BACI</name>
<evidence type="ECO:0000313" key="3">
    <source>
        <dbReference type="Proteomes" id="UP000233343"/>
    </source>
</evidence>
<sequence length="203" mass="23118">MSTLLLMLLVACGTNQNADEDSSNRGDNEANQPDEKNPKDDESSENNKIRLMEQNIKFEKNGETEEETAFLKESDNQDFSMYVLPNFVLTGEEPNKDVLHLEEQSNIFMRIELIPDDADMKMLEENTKIQLQSVNEEVTSPSLPNDSFFEDAIMMEASADGDTVTSFLIKNEQANVKLTIFTDESEHDYKEAFIQMAKTIENK</sequence>
<evidence type="ECO:0000313" key="2">
    <source>
        <dbReference type="EMBL" id="PKG25982.1"/>
    </source>
</evidence>
<dbReference type="AlphaFoldDB" id="A0A2N0Z8Z8"/>
<gene>
    <name evidence="2" type="ORF">CWS20_26635</name>
</gene>
<reference evidence="2 3" key="1">
    <citation type="journal article" date="2010" name="Int. J. Syst. Evol. Microbiol.">
        <title>Bacillus horneckiae sp. nov., isolated from a spacecraft-assembly clean room.</title>
        <authorList>
            <person name="Vaishampayan P."/>
            <person name="Probst A."/>
            <person name="Krishnamurthi S."/>
            <person name="Ghosh S."/>
            <person name="Osman S."/>
            <person name="McDowall A."/>
            <person name="Ruckmani A."/>
            <person name="Mayilraj S."/>
            <person name="Venkateswaran K."/>
        </authorList>
    </citation>
    <scope>NUCLEOTIDE SEQUENCE [LARGE SCALE GENOMIC DNA]</scope>
    <source>
        <strain evidence="3">1PO1SC</strain>
    </source>
</reference>
<organism evidence="2 3">
    <name type="scientific">Cytobacillus horneckiae</name>
    <dbReference type="NCBI Taxonomy" id="549687"/>
    <lineage>
        <taxon>Bacteria</taxon>
        <taxon>Bacillati</taxon>
        <taxon>Bacillota</taxon>
        <taxon>Bacilli</taxon>
        <taxon>Bacillales</taxon>
        <taxon>Bacillaceae</taxon>
        <taxon>Cytobacillus</taxon>
    </lineage>
</organism>
<comment type="caution">
    <text evidence="2">The sequence shown here is derived from an EMBL/GenBank/DDBJ whole genome shotgun (WGS) entry which is preliminary data.</text>
</comment>
<accession>A0A2N0Z8Z8</accession>
<dbReference type="Proteomes" id="UP000233343">
    <property type="component" value="Unassembled WGS sequence"/>
</dbReference>